<evidence type="ECO:0000313" key="3">
    <source>
        <dbReference type="EMBL" id="AYA37021.1"/>
    </source>
</evidence>
<gene>
    <name evidence="3" type="ORF">D3Y59_08105</name>
</gene>
<dbReference type="InterPro" id="IPR055087">
    <property type="entry name" value="GldL-like_N"/>
</dbReference>
<evidence type="ECO:0000313" key="4">
    <source>
        <dbReference type="Proteomes" id="UP000262802"/>
    </source>
</evidence>
<dbReference type="RefSeq" id="WP_119444599.1">
    <property type="nucleotide sequence ID" value="NZ_CP032317.1"/>
</dbReference>
<dbReference type="EMBL" id="CP032317">
    <property type="protein sequence ID" value="AYA37021.1"/>
    <property type="molecule type" value="Genomic_DNA"/>
</dbReference>
<protein>
    <recommendedName>
        <fullName evidence="2">Gliding motility protein GldL-like N-terminal domain-containing protein</fullName>
    </recommendedName>
</protein>
<dbReference type="Pfam" id="PF22827">
    <property type="entry name" value="GldL_N"/>
    <property type="match status" value="1"/>
</dbReference>
<keyword evidence="4" id="KW-1185">Reference proteome</keyword>
<evidence type="ECO:0000256" key="1">
    <source>
        <dbReference type="SAM" id="Phobius"/>
    </source>
</evidence>
<reference evidence="3 4" key="1">
    <citation type="submission" date="2018-09" db="EMBL/GenBank/DDBJ databases">
        <title>Hymenobacter medium sp. nov., isolated from R2A medium.</title>
        <authorList>
            <person name="Yingchao G."/>
        </authorList>
    </citation>
    <scope>NUCLEOTIDE SEQUENCE [LARGE SCALE GENOMIC DNA]</scope>
    <source>
        <strain evidence="4">sh-6</strain>
    </source>
</reference>
<name>A0A3B7R6Y1_9BACT</name>
<feature type="transmembrane region" description="Helical" evidence="1">
    <location>
        <begin position="39"/>
        <end position="59"/>
    </location>
</feature>
<proteinExistence type="predicted"/>
<feature type="domain" description="Gliding motility protein GldL-like N-terminal" evidence="2">
    <location>
        <begin position="16"/>
        <end position="54"/>
    </location>
</feature>
<dbReference type="Proteomes" id="UP000262802">
    <property type="component" value="Chromosome"/>
</dbReference>
<accession>A0A3B7R6Y1</accession>
<dbReference type="KEGG" id="hyh:D3Y59_08105"/>
<organism evidence="3 4">
    <name type="scientific">Hymenobacter oligotrophus</name>
    <dbReference type="NCBI Taxonomy" id="2319843"/>
    <lineage>
        <taxon>Bacteria</taxon>
        <taxon>Pseudomonadati</taxon>
        <taxon>Bacteroidota</taxon>
        <taxon>Cytophagia</taxon>
        <taxon>Cytophagales</taxon>
        <taxon>Hymenobacteraceae</taxon>
        <taxon>Hymenobacter</taxon>
    </lineage>
</organism>
<evidence type="ECO:0000259" key="2">
    <source>
        <dbReference type="Pfam" id="PF22827"/>
    </source>
</evidence>
<keyword evidence="1" id="KW-0472">Membrane</keyword>
<dbReference type="AlphaFoldDB" id="A0A3B7R6Y1"/>
<keyword evidence="1" id="KW-1133">Transmembrane helix</keyword>
<sequence length="71" mass="7623">MNQLFTYRALFGILLLGVPIVVVGALFKIQHWQGGDALITAGLVTEALAFAGIAARLLLPRAVLRSGHEPR</sequence>
<keyword evidence="1" id="KW-0812">Transmembrane</keyword>
<feature type="transmembrane region" description="Helical" evidence="1">
    <location>
        <begin position="7"/>
        <end position="27"/>
    </location>
</feature>